<dbReference type="PROSITE" id="PS51918">
    <property type="entry name" value="RADICAL_SAM"/>
    <property type="match status" value="1"/>
</dbReference>
<evidence type="ECO:0000256" key="7">
    <source>
        <dbReference type="ARBA" id="ARBA00023014"/>
    </source>
</evidence>
<gene>
    <name evidence="9" type="ORF">N478_21935</name>
</gene>
<dbReference type="Proteomes" id="UP000076661">
    <property type="component" value="Unassembled WGS sequence"/>
</dbReference>
<reference evidence="9 10" key="1">
    <citation type="submission" date="2013-07" db="EMBL/GenBank/DDBJ databases">
        <title>Comparative Genomic and Metabolomic Analysis of Twelve Strains of Pseudoalteromonas luteoviolacea.</title>
        <authorList>
            <person name="Vynne N.G."/>
            <person name="Mansson M."/>
            <person name="Gram L."/>
        </authorList>
    </citation>
    <scope>NUCLEOTIDE SEQUENCE [LARGE SCALE GENOMIC DNA]</scope>
    <source>
        <strain evidence="9 10">S4060-1</strain>
    </source>
</reference>
<evidence type="ECO:0000256" key="2">
    <source>
        <dbReference type="ARBA" id="ARBA00022485"/>
    </source>
</evidence>
<keyword evidence="7" id="KW-0411">Iron-sulfur</keyword>
<feature type="domain" description="Radical SAM core" evidence="8">
    <location>
        <begin position="18"/>
        <end position="246"/>
    </location>
</feature>
<dbReference type="SFLD" id="SFLDG01387">
    <property type="entry name" value="BtrN-like_SPASM_domain_contain"/>
    <property type="match status" value="1"/>
</dbReference>
<keyword evidence="4" id="KW-0479">Metal-binding</keyword>
<comment type="cofactor">
    <cofactor evidence="1">
        <name>[4Fe-4S] cluster</name>
        <dbReference type="ChEBI" id="CHEBI:49883"/>
    </cofactor>
</comment>
<dbReference type="InterPro" id="IPR000385">
    <property type="entry name" value="MoaA_NifB_PqqE_Fe-S-bd_CS"/>
</dbReference>
<dbReference type="PROSITE" id="PS01305">
    <property type="entry name" value="MOAA_NIFB_PQQE"/>
    <property type="match status" value="1"/>
</dbReference>
<dbReference type="EMBL" id="AUXX01000026">
    <property type="protein sequence ID" value="KZN64659.1"/>
    <property type="molecule type" value="Genomic_DNA"/>
</dbReference>
<dbReference type="CDD" id="cd01335">
    <property type="entry name" value="Radical_SAM"/>
    <property type="match status" value="1"/>
</dbReference>
<evidence type="ECO:0000256" key="6">
    <source>
        <dbReference type="ARBA" id="ARBA00023004"/>
    </source>
</evidence>
<keyword evidence="6" id="KW-0408">Iron</keyword>
<keyword evidence="5" id="KW-0560">Oxidoreductase</keyword>
<dbReference type="InterPro" id="IPR023885">
    <property type="entry name" value="4Fe4S-binding_SPASM_dom"/>
</dbReference>
<dbReference type="InterPro" id="IPR013785">
    <property type="entry name" value="Aldolase_TIM"/>
</dbReference>
<evidence type="ECO:0000256" key="4">
    <source>
        <dbReference type="ARBA" id="ARBA00022723"/>
    </source>
</evidence>
<dbReference type="InterPro" id="IPR034391">
    <property type="entry name" value="AdoMet-like_SPASM_containing"/>
</dbReference>
<dbReference type="Pfam" id="PF04055">
    <property type="entry name" value="Radical_SAM"/>
    <property type="match status" value="1"/>
</dbReference>
<dbReference type="InterPro" id="IPR050377">
    <property type="entry name" value="Radical_SAM_PqqE_MftC-like"/>
</dbReference>
<sequence>MYSAVQHWVKNMTNILQNQLPLWVTLQLTDACNLRCKMCYEWGENGAYHGKKLDRLEKDVVFRVIDECLPVKPYFALFGGEPMMYPWFDEVVHRIRRGGARVDIPTNGMFLKRKAEKLLESAPNRIWVSLDGPKHINDEQRGEGVYETVQEGVETLFELRESRGLKEPKIGYTFIVTPLTHLYIQGFFEQCLDLDKVDHISIEFQTFATEDEHEQHRRLFKRLFDVPDTACAEGMVAPLHQFSMMDFKAIESQIAWVEKECQKRGIYFVCYPKTISANNYRAYFNKDYQNLDDRRDKCHFPWIYMEVAANGDVTPCHTFYDYAIGNVNEQSVQEIWRGHRMQQLRRGLRGEGGLFPICGSCARYYADPNKR</sequence>
<dbReference type="GO" id="GO:0016491">
    <property type="term" value="F:oxidoreductase activity"/>
    <property type="evidence" value="ECO:0007669"/>
    <property type="project" value="UniProtKB-KW"/>
</dbReference>
<dbReference type="SUPFAM" id="SSF102114">
    <property type="entry name" value="Radical SAM enzymes"/>
    <property type="match status" value="1"/>
</dbReference>
<proteinExistence type="predicted"/>
<dbReference type="GO" id="GO:0046872">
    <property type="term" value="F:metal ion binding"/>
    <property type="evidence" value="ECO:0007669"/>
    <property type="project" value="UniProtKB-KW"/>
</dbReference>
<name>A0A167LJM9_9GAMM</name>
<evidence type="ECO:0000313" key="9">
    <source>
        <dbReference type="EMBL" id="KZN64659.1"/>
    </source>
</evidence>
<evidence type="ECO:0000256" key="3">
    <source>
        <dbReference type="ARBA" id="ARBA00022691"/>
    </source>
</evidence>
<dbReference type="SFLD" id="SFLDG01067">
    <property type="entry name" value="SPASM/twitch_domain_containing"/>
    <property type="match status" value="1"/>
</dbReference>
<comment type="caution">
    <text evidence="9">The sequence shown here is derived from an EMBL/GenBank/DDBJ whole genome shotgun (WGS) entry which is preliminary data.</text>
</comment>
<organism evidence="9 10">
    <name type="scientific">Pseudoalteromonas luteoviolacea S4060-1</name>
    <dbReference type="NCBI Taxonomy" id="1365257"/>
    <lineage>
        <taxon>Bacteria</taxon>
        <taxon>Pseudomonadati</taxon>
        <taxon>Pseudomonadota</taxon>
        <taxon>Gammaproteobacteria</taxon>
        <taxon>Alteromonadales</taxon>
        <taxon>Pseudoalteromonadaceae</taxon>
        <taxon>Pseudoalteromonas</taxon>
    </lineage>
</organism>
<dbReference type="Pfam" id="PF13186">
    <property type="entry name" value="SPASM"/>
    <property type="match status" value="1"/>
</dbReference>
<protein>
    <recommendedName>
        <fullName evidence="8">Radical SAM core domain-containing protein</fullName>
    </recommendedName>
</protein>
<dbReference type="InterPro" id="IPR007197">
    <property type="entry name" value="rSAM"/>
</dbReference>
<dbReference type="PATRIC" id="fig|1365257.3.peg.3196"/>
<dbReference type="GO" id="GO:0051539">
    <property type="term" value="F:4 iron, 4 sulfur cluster binding"/>
    <property type="evidence" value="ECO:0007669"/>
    <property type="project" value="UniProtKB-KW"/>
</dbReference>
<dbReference type="InterPro" id="IPR058240">
    <property type="entry name" value="rSAM_sf"/>
</dbReference>
<dbReference type="CDD" id="cd21109">
    <property type="entry name" value="SPASM"/>
    <property type="match status" value="1"/>
</dbReference>
<keyword evidence="3" id="KW-0949">S-adenosyl-L-methionine</keyword>
<evidence type="ECO:0000259" key="8">
    <source>
        <dbReference type="PROSITE" id="PS51918"/>
    </source>
</evidence>
<dbReference type="PANTHER" id="PTHR11228">
    <property type="entry name" value="RADICAL SAM DOMAIN PROTEIN"/>
    <property type="match status" value="1"/>
</dbReference>
<dbReference type="AlphaFoldDB" id="A0A167LJM9"/>
<dbReference type="SFLD" id="SFLDS00029">
    <property type="entry name" value="Radical_SAM"/>
    <property type="match status" value="1"/>
</dbReference>
<accession>A0A167LJM9</accession>
<evidence type="ECO:0000256" key="1">
    <source>
        <dbReference type="ARBA" id="ARBA00001966"/>
    </source>
</evidence>
<evidence type="ECO:0000313" key="10">
    <source>
        <dbReference type="Proteomes" id="UP000076661"/>
    </source>
</evidence>
<dbReference type="Gene3D" id="3.20.20.70">
    <property type="entry name" value="Aldolase class I"/>
    <property type="match status" value="1"/>
</dbReference>
<evidence type="ECO:0000256" key="5">
    <source>
        <dbReference type="ARBA" id="ARBA00023002"/>
    </source>
</evidence>
<dbReference type="PANTHER" id="PTHR11228:SF7">
    <property type="entry name" value="PQQA PEPTIDE CYCLASE"/>
    <property type="match status" value="1"/>
</dbReference>
<keyword evidence="2" id="KW-0004">4Fe-4S</keyword>